<accession>A0AA42CVR9</accession>
<dbReference type="SUPFAM" id="SSF103025">
    <property type="entry name" value="Folate-binding domain"/>
    <property type="match status" value="1"/>
</dbReference>
<organism evidence="1 2">
    <name type="scientific">Sphingomonas lycopersici</name>
    <dbReference type="NCBI Taxonomy" id="2951807"/>
    <lineage>
        <taxon>Bacteria</taxon>
        <taxon>Pseudomonadati</taxon>
        <taxon>Pseudomonadota</taxon>
        <taxon>Alphaproteobacteria</taxon>
        <taxon>Sphingomonadales</taxon>
        <taxon>Sphingomonadaceae</taxon>
        <taxon>Sphingomonas</taxon>
    </lineage>
</organism>
<keyword evidence="2" id="KW-1185">Reference proteome</keyword>
<gene>
    <name evidence="1" type="ORF">NEE01_19230</name>
</gene>
<comment type="caution">
    <text evidence="1">The sequence shown here is derived from an EMBL/GenBank/DDBJ whole genome shotgun (WGS) entry which is preliminary data.</text>
</comment>
<evidence type="ECO:0000313" key="2">
    <source>
        <dbReference type="Proteomes" id="UP001165565"/>
    </source>
</evidence>
<proteinExistence type="predicted"/>
<protein>
    <recommendedName>
        <fullName evidence="3">Sarcosine oxidase subunit gamma</fullName>
    </recommendedName>
</protein>
<dbReference type="EMBL" id="JANFAV010000017">
    <property type="protein sequence ID" value="MCW6536916.1"/>
    <property type="molecule type" value="Genomic_DNA"/>
</dbReference>
<sequence length="190" mass="19930">MDDPLVNLIHLDRQAPIAKGFVQAGATLMVEAATGVGKVQFLSGTSDDRFAQVFGLEAPGAGASRASGDVTISWLAPDEWLVTGEEVAVQIVLARAQELEDAALVIDLSHARASFLLTGEAARDRLAAHTPLDISDAALPVGHVARAPLADTTMFVARVADAEGESVFRIIVDQTMAKYAVRMLAGPNAV</sequence>
<dbReference type="InterPro" id="IPR007375">
    <property type="entry name" value="SoxG"/>
</dbReference>
<dbReference type="AlphaFoldDB" id="A0AA42CVR9"/>
<dbReference type="Gene3D" id="3.30.70.1520">
    <property type="entry name" value="Heterotetrameric sarcosine oxidase"/>
    <property type="match status" value="1"/>
</dbReference>
<dbReference type="Proteomes" id="UP001165565">
    <property type="component" value="Unassembled WGS sequence"/>
</dbReference>
<name>A0AA42CVR9_9SPHN</name>
<evidence type="ECO:0000313" key="1">
    <source>
        <dbReference type="EMBL" id="MCW6536916.1"/>
    </source>
</evidence>
<dbReference type="Pfam" id="PF04268">
    <property type="entry name" value="SoxG"/>
    <property type="match status" value="1"/>
</dbReference>
<dbReference type="RefSeq" id="WP_265270738.1">
    <property type="nucleotide sequence ID" value="NZ_JANFAV010000017.1"/>
</dbReference>
<reference evidence="1" key="1">
    <citation type="submission" date="2022-06" db="EMBL/GenBank/DDBJ databases">
        <title>Sphingomonas sp. nov. isolated from rhizosphere soil of tomato.</title>
        <authorList>
            <person name="Dong H."/>
            <person name="Gao R."/>
        </authorList>
    </citation>
    <scope>NUCLEOTIDE SEQUENCE</scope>
    <source>
        <strain evidence="1">MMSM24</strain>
    </source>
</reference>
<dbReference type="Gene3D" id="3.30.1360.120">
    <property type="entry name" value="Probable tRNA modification gtpase trme, domain 1"/>
    <property type="match status" value="1"/>
</dbReference>
<dbReference type="InterPro" id="IPR027266">
    <property type="entry name" value="TrmE/GcvT-like"/>
</dbReference>
<evidence type="ECO:0008006" key="3">
    <source>
        <dbReference type="Google" id="ProtNLM"/>
    </source>
</evidence>